<evidence type="ECO:0000313" key="2">
    <source>
        <dbReference type="EMBL" id="PLR08071.1"/>
    </source>
</evidence>
<name>A0A2N5CNJ8_9CAUL</name>
<evidence type="ECO:0000313" key="4">
    <source>
        <dbReference type="Proteomes" id="UP000281192"/>
    </source>
</evidence>
<proteinExistence type="predicted"/>
<reference evidence="1 4" key="2">
    <citation type="submission" date="2018-01" db="EMBL/GenBank/DDBJ databases">
        <title>Complete genome sequence of Caulobacter flavus RHGG3.</title>
        <authorList>
            <person name="Yang E."/>
        </authorList>
    </citation>
    <scope>NUCLEOTIDE SEQUENCE [LARGE SCALE GENOMIC DNA]</scope>
    <source>
        <strain evidence="1 4">RHGG3</strain>
    </source>
</reference>
<evidence type="ECO:0000313" key="3">
    <source>
        <dbReference type="Proteomes" id="UP000234483"/>
    </source>
</evidence>
<accession>A0A2N5CNJ8</accession>
<dbReference type="EMBL" id="CP026100">
    <property type="protein sequence ID" value="AYV49352.1"/>
    <property type="molecule type" value="Genomic_DNA"/>
</dbReference>
<dbReference type="Proteomes" id="UP000234483">
    <property type="component" value="Unassembled WGS sequence"/>
</dbReference>
<dbReference type="KEGG" id="cfh:C1707_25650"/>
<organism evidence="2 3">
    <name type="scientific">Caulobacter flavus</name>
    <dbReference type="NCBI Taxonomy" id="1679497"/>
    <lineage>
        <taxon>Bacteria</taxon>
        <taxon>Pseudomonadati</taxon>
        <taxon>Pseudomonadota</taxon>
        <taxon>Alphaproteobacteria</taxon>
        <taxon>Caulobacterales</taxon>
        <taxon>Caulobacteraceae</taxon>
        <taxon>Caulobacter</taxon>
    </lineage>
</organism>
<dbReference type="EMBL" id="PJRQ01000043">
    <property type="protein sequence ID" value="PLR08071.1"/>
    <property type="molecule type" value="Genomic_DNA"/>
</dbReference>
<keyword evidence="4" id="KW-1185">Reference proteome</keyword>
<reference evidence="2 3" key="1">
    <citation type="submission" date="2017-12" db="EMBL/GenBank/DDBJ databases">
        <title>The genome sequence of Caulobacter flavus CGMCC1 15093.</title>
        <authorList>
            <person name="Gao J."/>
            <person name="Mao X."/>
            <person name="Sun J."/>
        </authorList>
    </citation>
    <scope>NUCLEOTIDE SEQUENCE [LARGE SCALE GENOMIC DNA]</scope>
    <source>
        <strain evidence="2 3">CGMCC1 15093</strain>
    </source>
</reference>
<sequence>MFSIPLIVKPETGFGVNEAAEADPAAVAMRTAADRAAADFIRLVSPSAIYRLSAIFTLL</sequence>
<gene>
    <name evidence="1" type="ORF">C1707_25650</name>
    <name evidence="2" type="ORF">CFHF_21100</name>
</gene>
<evidence type="ECO:0000313" key="1">
    <source>
        <dbReference type="EMBL" id="AYV49352.1"/>
    </source>
</evidence>
<dbReference type="Proteomes" id="UP000281192">
    <property type="component" value="Chromosome"/>
</dbReference>
<dbReference type="AlphaFoldDB" id="A0A2N5CNJ8"/>
<protein>
    <submittedName>
        <fullName evidence="2">Uncharacterized protein</fullName>
    </submittedName>
</protein>